<reference evidence="2" key="1">
    <citation type="journal article" date="2017" name="Genome Biol.">
        <title>Comparative genomics reveals high biological diversity and specific adaptations in the industrially and medically important fungal genus Aspergillus.</title>
        <authorList>
            <person name="de Vries R.P."/>
            <person name="Riley R."/>
            <person name="Wiebenga A."/>
            <person name="Aguilar-Osorio G."/>
            <person name="Amillis S."/>
            <person name="Uchima C.A."/>
            <person name="Anderluh G."/>
            <person name="Asadollahi M."/>
            <person name="Askin M."/>
            <person name="Barry K."/>
            <person name="Battaglia E."/>
            <person name="Bayram O."/>
            <person name="Benocci T."/>
            <person name="Braus-Stromeyer S.A."/>
            <person name="Caldana C."/>
            <person name="Canovas D."/>
            <person name="Cerqueira G.C."/>
            <person name="Chen F."/>
            <person name="Chen W."/>
            <person name="Choi C."/>
            <person name="Clum A."/>
            <person name="Dos Santos R.A."/>
            <person name="Damasio A.R."/>
            <person name="Diallinas G."/>
            <person name="Emri T."/>
            <person name="Fekete E."/>
            <person name="Flipphi M."/>
            <person name="Freyberg S."/>
            <person name="Gallo A."/>
            <person name="Gournas C."/>
            <person name="Habgood R."/>
            <person name="Hainaut M."/>
            <person name="Harispe M.L."/>
            <person name="Henrissat B."/>
            <person name="Hilden K.S."/>
            <person name="Hope R."/>
            <person name="Hossain A."/>
            <person name="Karabika E."/>
            <person name="Karaffa L."/>
            <person name="Karanyi Z."/>
            <person name="Krasevec N."/>
            <person name="Kuo A."/>
            <person name="Kusch H."/>
            <person name="LaButti K."/>
            <person name="Lagendijk E.L."/>
            <person name="Lapidus A."/>
            <person name="Levasseur A."/>
            <person name="Lindquist E."/>
            <person name="Lipzen A."/>
            <person name="Logrieco A.F."/>
            <person name="MacCabe A."/>
            <person name="Maekelae M.R."/>
            <person name="Malavazi I."/>
            <person name="Melin P."/>
            <person name="Meyer V."/>
            <person name="Mielnichuk N."/>
            <person name="Miskei M."/>
            <person name="Molnar A.P."/>
            <person name="Mule G."/>
            <person name="Ngan C.Y."/>
            <person name="Orejas M."/>
            <person name="Orosz E."/>
            <person name="Ouedraogo J.P."/>
            <person name="Overkamp K.M."/>
            <person name="Park H.-S."/>
            <person name="Perrone G."/>
            <person name="Piumi F."/>
            <person name="Punt P.J."/>
            <person name="Ram A.F."/>
            <person name="Ramon A."/>
            <person name="Rauscher S."/>
            <person name="Record E."/>
            <person name="Riano-Pachon D.M."/>
            <person name="Robert V."/>
            <person name="Roehrig J."/>
            <person name="Ruller R."/>
            <person name="Salamov A."/>
            <person name="Salih N.S."/>
            <person name="Samson R.A."/>
            <person name="Sandor E."/>
            <person name="Sanguinetti M."/>
            <person name="Schuetze T."/>
            <person name="Sepcic K."/>
            <person name="Shelest E."/>
            <person name="Sherlock G."/>
            <person name="Sophianopoulou V."/>
            <person name="Squina F.M."/>
            <person name="Sun H."/>
            <person name="Susca A."/>
            <person name="Todd R.B."/>
            <person name="Tsang A."/>
            <person name="Unkles S.E."/>
            <person name="van de Wiele N."/>
            <person name="van Rossen-Uffink D."/>
            <person name="Oliveira J.V."/>
            <person name="Vesth T.C."/>
            <person name="Visser J."/>
            <person name="Yu J.-H."/>
            <person name="Zhou M."/>
            <person name="Andersen M.R."/>
            <person name="Archer D.B."/>
            <person name="Baker S.E."/>
            <person name="Benoit I."/>
            <person name="Brakhage A.A."/>
            <person name="Braus G.H."/>
            <person name="Fischer R."/>
            <person name="Frisvad J.C."/>
            <person name="Goldman G.H."/>
            <person name="Houbraken J."/>
            <person name="Oakley B."/>
            <person name="Pocsi I."/>
            <person name="Scazzocchio C."/>
            <person name="Seiboth B."/>
            <person name="vanKuyk P.A."/>
            <person name="Wortman J."/>
            <person name="Dyer P.S."/>
            <person name="Grigoriev I.V."/>
        </authorList>
    </citation>
    <scope>NUCLEOTIDE SEQUENCE [LARGE SCALE GENOMIC DNA]</scope>
    <source>
        <strain evidence="2">CBS 593.65</strain>
    </source>
</reference>
<organism evidence="1 2">
    <name type="scientific">Aspergillus sydowii CBS 593.65</name>
    <dbReference type="NCBI Taxonomy" id="1036612"/>
    <lineage>
        <taxon>Eukaryota</taxon>
        <taxon>Fungi</taxon>
        <taxon>Dikarya</taxon>
        <taxon>Ascomycota</taxon>
        <taxon>Pezizomycotina</taxon>
        <taxon>Eurotiomycetes</taxon>
        <taxon>Eurotiomycetidae</taxon>
        <taxon>Eurotiales</taxon>
        <taxon>Aspergillaceae</taxon>
        <taxon>Aspergillus</taxon>
        <taxon>Aspergillus subgen. Nidulantes</taxon>
    </lineage>
</organism>
<evidence type="ECO:0000313" key="2">
    <source>
        <dbReference type="Proteomes" id="UP000184356"/>
    </source>
</evidence>
<proteinExistence type="predicted"/>
<gene>
    <name evidence="1" type="ORF">ASPSYDRAFT_47579</name>
</gene>
<keyword evidence="2" id="KW-1185">Reference proteome</keyword>
<protein>
    <submittedName>
        <fullName evidence="1">Uncharacterized protein</fullName>
    </submittedName>
</protein>
<dbReference type="AlphaFoldDB" id="A0A1L9TA41"/>
<evidence type="ECO:0000313" key="1">
    <source>
        <dbReference type="EMBL" id="OJJ56308.1"/>
    </source>
</evidence>
<dbReference type="OrthoDB" id="289038at2759"/>
<name>A0A1L9TA41_9EURO</name>
<dbReference type="VEuPathDB" id="FungiDB:ASPSYDRAFT_47579"/>
<dbReference type="EMBL" id="KV878590">
    <property type="protein sequence ID" value="OJJ56308.1"/>
    <property type="molecule type" value="Genomic_DNA"/>
</dbReference>
<dbReference type="Proteomes" id="UP000184356">
    <property type="component" value="Unassembled WGS sequence"/>
</dbReference>
<dbReference type="GeneID" id="63763531"/>
<dbReference type="RefSeq" id="XP_040700114.1">
    <property type="nucleotide sequence ID" value="XM_040847458.1"/>
</dbReference>
<sequence>MPKNETSVLINQTIYIRDRVEWTFHKRLPFAAEVDHLFKLKGMETVHRASSNFVLTSEATGEIPEGEAAMGLTPEKMW</sequence>
<accession>A0A1L9TA41</accession>